<organism evidence="14">
    <name type="scientific">freshwater metagenome</name>
    <dbReference type="NCBI Taxonomy" id="449393"/>
    <lineage>
        <taxon>unclassified sequences</taxon>
        <taxon>metagenomes</taxon>
        <taxon>ecological metagenomes</taxon>
    </lineage>
</organism>
<dbReference type="GO" id="GO:0051301">
    <property type="term" value="P:cell division"/>
    <property type="evidence" value="ECO:0007669"/>
    <property type="project" value="UniProtKB-KW"/>
</dbReference>
<keyword evidence="2" id="KW-0436">Ligase</keyword>
<dbReference type="AlphaFoldDB" id="A0A6J5YKN0"/>
<keyword evidence="4" id="KW-0547">Nucleotide-binding</keyword>
<name>A0A6J5YKN0_9ZZZZ</name>
<evidence type="ECO:0000256" key="3">
    <source>
        <dbReference type="ARBA" id="ARBA00022618"/>
    </source>
</evidence>
<keyword evidence="5" id="KW-0067">ATP-binding</keyword>
<dbReference type="Gene3D" id="3.40.1190.10">
    <property type="entry name" value="Mur-like, catalytic domain"/>
    <property type="match status" value="1"/>
</dbReference>
<dbReference type="NCBIfam" id="TIGR01143">
    <property type="entry name" value="murF"/>
    <property type="match status" value="1"/>
</dbReference>
<dbReference type="InterPro" id="IPR036565">
    <property type="entry name" value="Mur-like_cat_sf"/>
</dbReference>
<dbReference type="PANTHER" id="PTHR43024">
    <property type="entry name" value="UDP-N-ACETYLMURAMOYL-TRIPEPTIDE--D-ALANYL-D-ALANINE LIGASE"/>
    <property type="match status" value="1"/>
</dbReference>
<evidence type="ECO:0000259" key="13">
    <source>
        <dbReference type="Pfam" id="PF08245"/>
    </source>
</evidence>
<dbReference type="InterPro" id="IPR035911">
    <property type="entry name" value="MurE/MurF_N"/>
</dbReference>
<evidence type="ECO:0000256" key="2">
    <source>
        <dbReference type="ARBA" id="ARBA00022598"/>
    </source>
</evidence>
<dbReference type="GO" id="GO:0005524">
    <property type="term" value="F:ATP binding"/>
    <property type="evidence" value="ECO:0007669"/>
    <property type="project" value="UniProtKB-KW"/>
</dbReference>
<dbReference type="InterPro" id="IPR013221">
    <property type="entry name" value="Mur_ligase_cen"/>
</dbReference>
<keyword evidence="7" id="KW-0573">Peptidoglycan synthesis</keyword>
<dbReference type="InterPro" id="IPR004101">
    <property type="entry name" value="Mur_ligase_C"/>
</dbReference>
<feature type="domain" description="Mur ligase central" evidence="13">
    <location>
        <begin position="105"/>
        <end position="291"/>
    </location>
</feature>
<keyword evidence="8" id="KW-0131">Cell cycle</keyword>
<evidence type="ECO:0000256" key="5">
    <source>
        <dbReference type="ARBA" id="ARBA00022840"/>
    </source>
</evidence>
<dbReference type="InterPro" id="IPR005863">
    <property type="entry name" value="UDP-N-AcMur_synth"/>
</dbReference>
<sequence>MISLRASEIAKVVEGKLFGDDVTVTSAPVLNSSLATAGSIFLALEGANTDGHNFAEEALNNGAVLVICSKPVNGNHILVTDVTVALGKLAHYVRSSLKDLKVIGITGSQGKTTTKELLNSVLSQVGPTVSPSGNYNNDLGAPLSLLQCTAETKFCIVEMGARHLGDIARLALIARPDIGVVLKVGSAHLGEFGSIEKIAQTKSELISSLQDNAVAILGNYDKYTPAMASLHKGKKVIFGESSDCDVRATDIEFREGRAHFDLVTPEGRSAVGLRIVGLHQVANALAVAAVATELGLTLDQIAGGLSTAETRAKWRMEIIELPQLLLINDAYNASPEATAAALSTLSLFAQERGGQSWAYLGKMHELGESSQSDHAAIGTLASELGIDHLVCVGAPEYALHLPENGSSMVHVCDDKEQALVIAQSMNPGDVVLVKASRSEKLEVLAEAISAQWSEREDEA</sequence>
<dbReference type="GO" id="GO:0009252">
    <property type="term" value="P:peptidoglycan biosynthetic process"/>
    <property type="evidence" value="ECO:0007669"/>
    <property type="project" value="UniProtKB-KW"/>
</dbReference>
<dbReference type="GO" id="GO:0047480">
    <property type="term" value="F:UDP-N-acetylmuramoyl-tripeptide-D-alanyl-D-alanine ligase activity"/>
    <property type="evidence" value="ECO:0007669"/>
    <property type="project" value="InterPro"/>
</dbReference>
<keyword evidence="9" id="KW-0961">Cell wall biogenesis/degradation</keyword>
<dbReference type="Pfam" id="PF02875">
    <property type="entry name" value="Mur_ligase_C"/>
    <property type="match status" value="1"/>
</dbReference>
<evidence type="ECO:0000259" key="11">
    <source>
        <dbReference type="Pfam" id="PF01225"/>
    </source>
</evidence>
<dbReference type="Gene3D" id="3.40.1390.10">
    <property type="entry name" value="MurE/MurF, N-terminal domain"/>
    <property type="match status" value="1"/>
</dbReference>
<dbReference type="Gene3D" id="3.90.190.20">
    <property type="entry name" value="Mur ligase, C-terminal domain"/>
    <property type="match status" value="1"/>
</dbReference>
<dbReference type="InterPro" id="IPR000713">
    <property type="entry name" value="Mur_ligase_N"/>
</dbReference>
<reference evidence="14" key="1">
    <citation type="submission" date="2020-05" db="EMBL/GenBank/DDBJ databases">
        <authorList>
            <person name="Chiriac C."/>
            <person name="Salcher M."/>
            <person name="Ghai R."/>
            <person name="Kavagutti S V."/>
        </authorList>
    </citation>
    <scope>NUCLEOTIDE SEQUENCE</scope>
</reference>
<dbReference type="GO" id="GO:0071555">
    <property type="term" value="P:cell wall organization"/>
    <property type="evidence" value="ECO:0007669"/>
    <property type="project" value="UniProtKB-KW"/>
</dbReference>
<evidence type="ECO:0000256" key="6">
    <source>
        <dbReference type="ARBA" id="ARBA00022960"/>
    </source>
</evidence>
<dbReference type="PANTHER" id="PTHR43024:SF1">
    <property type="entry name" value="UDP-N-ACETYLMURAMOYL-TRIPEPTIDE--D-ALANYL-D-ALANINE LIGASE"/>
    <property type="match status" value="1"/>
</dbReference>
<keyword evidence="3" id="KW-0132">Cell division</keyword>
<dbReference type="EMBL" id="CAESAB010000003">
    <property type="protein sequence ID" value="CAB4331035.1"/>
    <property type="molecule type" value="Genomic_DNA"/>
</dbReference>
<protein>
    <recommendedName>
        <fullName evidence="10">UDP-MurNAc-pentapeptide synthetase</fullName>
    </recommendedName>
</protein>
<dbReference type="InterPro" id="IPR051046">
    <property type="entry name" value="MurCDEF_CellWall_CoF430Synth"/>
</dbReference>
<feature type="domain" description="Mur ligase C-terminal" evidence="12">
    <location>
        <begin position="315"/>
        <end position="437"/>
    </location>
</feature>
<proteinExistence type="inferred from homology"/>
<evidence type="ECO:0000256" key="7">
    <source>
        <dbReference type="ARBA" id="ARBA00022984"/>
    </source>
</evidence>
<evidence type="ECO:0000256" key="1">
    <source>
        <dbReference type="ARBA" id="ARBA00022490"/>
    </source>
</evidence>
<dbReference type="Pfam" id="PF01225">
    <property type="entry name" value="Mur_ligase"/>
    <property type="match status" value="1"/>
</dbReference>
<keyword evidence="6" id="KW-0133">Cell shape</keyword>
<dbReference type="InterPro" id="IPR036615">
    <property type="entry name" value="Mur_ligase_C_dom_sf"/>
</dbReference>
<dbReference type="SUPFAM" id="SSF53244">
    <property type="entry name" value="MurD-like peptide ligases, peptide-binding domain"/>
    <property type="match status" value="1"/>
</dbReference>
<evidence type="ECO:0000256" key="10">
    <source>
        <dbReference type="ARBA" id="ARBA00031461"/>
    </source>
</evidence>
<dbReference type="Pfam" id="PF08245">
    <property type="entry name" value="Mur_ligase_M"/>
    <property type="match status" value="1"/>
</dbReference>
<keyword evidence="1" id="KW-0963">Cytoplasm</keyword>
<evidence type="ECO:0000256" key="4">
    <source>
        <dbReference type="ARBA" id="ARBA00022741"/>
    </source>
</evidence>
<gene>
    <name evidence="14" type="ORF">UFOPK3820_00174</name>
</gene>
<dbReference type="GO" id="GO:0008360">
    <property type="term" value="P:regulation of cell shape"/>
    <property type="evidence" value="ECO:0007669"/>
    <property type="project" value="UniProtKB-KW"/>
</dbReference>
<evidence type="ECO:0000313" key="14">
    <source>
        <dbReference type="EMBL" id="CAB4331035.1"/>
    </source>
</evidence>
<evidence type="ECO:0000256" key="8">
    <source>
        <dbReference type="ARBA" id="ARBA00023306"/>
    </source>
</evidence>
<evidence type="ECO:0000259" key="12">
    <source>
        <dbReference type="Pfam" id="PF02875"/>
    </source>
</evidence>
<feature type="domain" description="Mur ligase N-terminal catalytic" evidence="11">
    <location>
        <begin position="31"/>
        <end position="75"/>
    </location>
</feature>
<dbReference type="SUPFAM" id="SSF63418">
    <property type="entry name" value="MurE/MurF N-terminal domain"/>
    <property type="match status" value="1"/>
</dbReference>
<dbReference type="SUPFAM" id="SSF53623">
    <property type="entry name" value="MurD-like peptide ligases, catalytic domain"/>
    <property type="match status" value="1"/>
</dbReference>
<evidence type="ECO:0000256" key="9">
    <source>
        <dbReference type="ARBA" id="ARBA00023316"/>
    </source>
</evidence>
<accession>A0A6J5YKN0</accession>
<dbReference type="HAMAP" id="MF_02019">
    <property type="entry name" value="MurF"/>
    <property type="match status" value="1"/>
</dbReference>